<dbReference type="AlphaFoldDB" id="A0A7W7AYM9"/>
<reference evidence="1 2" key="1">
    <citation type="submission" date="2020-08" db="EMBL/GenBank/DDBJ databases">
        <title>Genomic Encyclopedia of Type Strains, Phase IV (KMG-IV): sequencing the most valuable type-strain genomes for metagenomic binning, comparative biology and taxonomic classification.</title>
        <authorList>
            <person name="Goeker M."/>
        </authorList>
    </citation>
    <scope>NUCLEOTIDE SEQUENCE [LARGE SCALE GENOMIC DNA]</scope>
    <source>
        <strain evidence="1 2">DSM 17328</strain>
    </source>
</reference>
<keyword evidence="2" id="KW-1185">Reference proteome</keyword>
<evidence type="ECO:0000313" key="1">
    <source>
        <dbReference type="EMBL" id="MBB4630793.1"/>
    </source>
</evidence>
<comment type="caution">
    <text evidence="1">The sequence shown here is derived from an EMBL/GenBank/DDBJ whole genome shotgun (WGS) entry which is preliminary data.</text>
</comment>
<evidence type="ECO:0000313" key="2">
    <source>
        <dbReference type="Proteomes" id="UP000566324"/>
    </source>
</evidence>
<proteinExistence type="predicted"/>
<dbReference type="EMBL" id="JACHNZ010000002">
    <property type="protein sequence ID" value="MBB4630793.1"/>
    <property type="molecule type" value="Genomic_DNA"/>
</dbReference>
<name>A0A7W7AYM9_9SPHN</name>
<sequence>MKMMKSAALSRKAALYSGAAIALLAASPLSPRRWC</sequence>
<protein>
    <submittedName>
        <fullName evidence="1">Uncharacterized protein</fullName>
    </submittedName>
</protein>
<gene>
    <name evidence="1" type="ORF">GGQ98_000396</name>
</gene>
<accession>A0A7W7AYM9</accession>
<dbReference type="Proteomes" id="UP000566324">
    <property type="component" value="Unassembled WGS sequence"/>
</dbReference>
<organism evidence="1 2">
    <name type="scientific">Sphingosinicella soli</name>
    <dbReference type="NCBI Taxonomy" id="333708"/>
    <lineage>
        <taxon>Bacteria</taxon>
        <taxon>Pseudomonadati</taxon>
        <taxon>Pseudomonadota</taxon>
        <taxon>Alphaproteobacteria</taxon>
        <taxon>Sphingomonadales</taxon>
        <taxon>Sphingosinicellaceae</taxon>
        <taxon>Sphingosinicella</taxon>
    </lineage>
</organism>